<organism evidence="1 2">
    <name type="scientific">Cardiocondyla obscurior</name>
    <dbReference type="NCBI Taxonomy" id="286306"/>
    <lineage>
        <taxon>Eukaryota</taxon>
        <taxon>Metazoa</taxon>
        <taxon>Ecdysozoa</taxon>
        <taxon>Arthropoda</taxon>
        <taxon>Hexapoda</taxon>
        <taxon>Insecta</taxon>
        <taxon>Pterygota</taxon>
        <taxon>Neoptera</taxon>
        <taxon>Endopterygota</taxon>
        <taxon>Hymenoptera</taxon>
        <taxon>Apocrita</taxon>
        <taxon>Aculeata</taxon>
        <taxon>Formicoidea</taxon>
        <taxon>Formicidae</taxon>
        <taxon>Myrmicinae</taxon>
        <taxon>Cardiocondyla</taxon>
    </lineage>
</organism>
<reference evidence="1 2" key="1">
    <citation type="submission" date="2023-03" db="EMBL/GenBank/DDBJ databases">
        <title>High recombination rates correlate with genetic variation in Cardiocondyla obscurior ants.</title>
        <authorList>
            <person name="Errbii M."/>
        </authorList>
    </citation>
    <scope>NUCLEOTIDE SEQUENCE [LARGE SCALE GENOMIC DNA]</scope>
    <source>
        <strain evidence="1">Alpha-2009</strain>
        <tissue evidence="1">Whole body</tissue>
    </source>
</reference>
<proteinExistence type="predicted"/>
<evidence type="ECO:0000313" key="2">
    <source>
        <dbReference type="Proteomes" id="UP001430953"/>
    </source>
</evidence>
<dbReference type="Proteomes" id="UP001430953">
    <property type="component" value="Unassembled WGS sequence"/>
</dbReference>
<keyword evidence="2" id="KW-1185">Reference proteome</keyword>
<accession>A0AAW2GK67</accession>
<evidence type="ECO:0000313" key="1">
    <source>
        <dbReference type="EMBL" id="KAL0128619.1"/>
    </source>
</evidence>
<dbReference type="AlphaFoldDB" id="A0AAW2GK67"/>
<sequence length="87" mass="9715">MDYIKEEPSTITDSHNVPLGDLLVHTSIPAAAVTVKLCAEDSMEEIGETVSQKKEDILSTFKRRTFNRISFKGESNPLLNRLSTVFC</sequence>
<gene>
    <name evidence="1" type="ORF">PUN28_003773</name>
</gene>
<name>A0AAW2GK67_9HYME</name>
<dbReference type="EMBL" id="JADYXP020000003">
    <property type="protein sequence ID" value="KAL0128619.1"/>
    <property type="molecule type" value="Genomic_DNA"/>
</dbReference>
<protein>
    <submittedName>
        <fullName evidence="1">Uncharacterized protein</fullName>
    </submittedName>
</protein>
<comment type="caution">
    <text evidence="1">The sequence shown here is derived from an EMBL/GenBank/DDBJ whole genome shotgun (WGS) entry which is preliminary data.</text>
</comment>